<feature type="transmembrane region" description="Helical" evidence="14">
    <location>
        <begin position="792"/>
        <end position="818"/>
    </location>
</feature>
<dbReference type="InterPro" id="IPR018303">
    <property type="entry name" value="ATPase_P-typ_P_site"/>
</dbReference>
<keyword evidence="7" id="KW-0479">Metal-binding</keyword>
<evidence type="ECO:0000256" key="2">
    <source>
        <dbReference type="ARBA" id="ARBA00005675"/>
    </source>
</evidence>
<evidence type="ECO:0000256" key="3">
    <source>
        <dbReference type="ARBA" id="ARBA00012790"/>
    </source>
</evidence>
<dbReference type="InterPro" id="IPR023214">
    <property type="entry name" value="HAD_sf"/>
</dbReference>
<dbReference type="GO" id="GO:0005524">
    <property type="term" value="F:ATP binding"/>
    <property type="evidence" value="ECO:0007669"/>
    <property type="project" value="UniProtKB-KW"/>
</dbReference>
<gene>
    <name evidence="16" type="ORF">GJQ69_08935</name>
</gene>
<dbReference type="Pfam" id="PF00689">
    <property type="entry name" value="Cation_ATPase_C"/>
    <property type="match status" value="1"/>
</dbReference>
<dbReference type="PRINTS" id="PR00120">
    <property type="entry name" value="HATPASE"/>
</dbReference>
<dbReference type="SFLD" id="SFLDG00002">
    <property type="entry name" value="C1.7:_P-type_atpase_like"/>
    <property type="match status" value="1"/>
</dbReference>
<keyword evidence="5" id="KW-0109">Calcium transport</keyword>
<organism evidence="16 17">
    <name type="scientific">Caproicibacterium lactatifermentans</name>
    <dbReference type="NCBI Taxonomy" id="2666138"/>
    <lineage>
        <taxon>Bacteria</taxon>
        <taxon>Bacillati</taxon>
        <taxon>Bacillota</taxon>
        <taxon>Clostridia</taxon>
        <taxon>Eubacteriales</taxon>
        <taxon>Oscillospiraceae</taxon>
        <taxon>Caproicibacterium</taxon>
    </lineage>
</organism>
<dbReference type="Gene3D" id="2.70.150.10">
    <property type="entry name" value="Calcium-transporting ATPase, cytoplasmic transduction domain A"/>
    <property type="match status" value="1"/>
</dbReference>
<feature type="transmembrane region" description="Helical" evidence="14">
    <location>
        <begin position="77"/>
        <end position="96"/>
    </location>
</feature>
<comment type="catalytic activity">
    <reaction evidence="13">
        <text>Ca(2+)(in) + ATP + H2O = Ca(2+)(out) + ADP + phosphate + H(+)</text>
        <dbReference type="Rhea" id="RHEA:18105"/>
        <dbReference type="ChEBI" id="CHEBI:15377"/>
        <dbReference type="ChEBI" id="CHEBI:15378"/>
        <dbReference type="ChEBI" id="CHEBI:29108"/>
        <dbReference type="ChEBI" id="CHEBI:30616"/>
        <dbReference type="ChEBI" id="CHEBI:43474"/>
        <dbReference type="ChEBI" id="CHEBI:456216"/>
        <dbReference type="EC" id="7.2.2.10"/>
    </reaction>
</comment>
<feature type="transmembrane region" description="Helical" evidence="14">
    <location>
        <begin position="824"/>
        <end position="842"/>
    </location>
</feature>
<evidence type="ECO:0000256" key="13">
    <source>
        <dbReference type="ARBA" id="ARBA00048694"/>
    </source>
</evidence>
<dbReference type="Pfam" id="PF00702">
    <property type="entry name" value="Hydrolase"/>
    <property type="match status" value="1"/>
</dbReference>
<name>A0A859DTJ5_9FIRM</name>
<dbReference type="Gene3D" id="1.20.1110.10">
    <property type="entry name" value="Calcium-transporting ATPase, transmembrane domain"/>
    <property type="match status" value="1"/>
</dbReference>
<keyword evidence="4" id="KW-1003">Cell membrane</keyword>
<dbReference type="Gene3D" id="3.40.50.1000">
    <property type="entry name" value="HAD superfamily/HAD-like"/>
    <property type="match status" value="1"/>
</dbReference>
<dbReference type="KEGG" id="clf:GJQ69_08935"/>
<dbReference type="InterPro" id="IPR006068">
    <property type="entry name" value="ATPase_P-typ_cation-transptr_C"/>
</dbReference>
<dbReference type="SFLD" id="SFLDF00027">
    <property type="entry name" value="p-type_atpase"/>
    <property type="match status" value="1"/>
</dbReference>
<evidence type="ECO:0000256" key="8">
    <source>
        <dbReference type="ARBA" id="ARBA00022741"/>
    </source>
</evidence>
<dbReference type="Proteomes" id="UP000501316">
    <property type="component" value="Chromosome"/>
</dbReference>
<sequence length="870" mass="92927">MTVAVCEKKLNSKPEGLNRAQAADRRRTWGKNALAGQHGQPLIRRFLAQFQDFMVLILLLAAGVSFFTSWLQGSTDYIDSIIILLVVNVNAVIGVVQESRAEKALAALQEMAAPQAKAVRGGRTVHIPAEDLVPGDVVLLETGDLVPADIRLTQTTGLQVQESTLTGESRAVRKDADILCSETAPLGDRHNMCFSSTSVTAGHGRGLVVETGMHTQVGHIAHMLTTQKTPQTPLQKKLEVTGKVLGTGALVLCGIIFIMGLVQGTPPLEMFLTSISLAVAAIPEGLPAVVTIVLAAGMRHMAEHRAIVRHMMAVETLGSASVICSDKTGTLTRDHMTVTELRNASGLLPAHSTRRRELLDDAALCTNCTVDGSHISGEATEAALCEAAGNKAVLDRQFPRVREVPFSSARKRMTVVVRLPGGRFRVITKGAPDVLAPLCRGGCALAQNHEMATRALRVLAVAQKEVSSFSGVSDQSLESNLQFIGLIGMSDPPRPEAEDAVALCQQAGIRPVMITGDHVETAAAVGRELGILGDGSVLSGPELDAMKQEELACNIYRYTIFARVTPAHKVRIVQALQSRGEVVAMTGDGVNDAPALKAADIGCAMGRSGTDVAKGAADMILADDNFATIVEAVREGRGIYSNIRRTIHFLLSCNVGELLAVFVSFLLRLPLPLAAIQLLWVNLVTDSFPALALGAEPVDRDVMKQKPVRRGSSMFGGGMGWSILVEGCLIGALSLLAYTIGRVFFDANPANPVIGRTMGFAVLSLSQLAHAFNMRSDTHSLFEKGRPRNPSLIAATVACGAAMAVVVAVPALAVIFRTAVLSPLQWLLTLLLSVVPITVVELEKALKRVQEKHAARRRRMLPNKINRQEP</sequence>
<dbReference type="SUPFAM" id="SSF81665">
    <property type="entry name" value="Calcium ATPase, transmembrane domain M"/>
    <property type="match status" value="1"/>
</dbReference>
<dbReference type="Gene3D" id="3.40.1110.10">
    <property type="entry name" value="Calcium-transporting ATPase, cytoplasmic domain N"/>
    <property type="match status" value="1"/>
</dbReference>
<comment type="subcellular location">
    <subcellularLocation>
        <location evidence="1">Cell membrane</location>
        <topology evidence="1">Multi-pass membrane protein</topology>
    </subcellularLocation>
</comment>
<feature type="domain" description="Cation-transporting P-type ATPase N-terminal" evidence="15">
    <location>
        <begin position="1"/>
        <end position="70"/>
    </location>
</feature>
<dbReference type="InterPro" id="IPR001757">
    <property type="entry name" value="P_typ_ATPase"/>
</dbReference>
<dbReference type="PRINTS" id="PR00119">
    <property type="entry name" value="CATATPASE"/>
</dbReference>
<keyword evidence="5" id="KW-0106">Calcium</keyword>
<feature type="transmembrane region" description="Helical" evidence="14">
    <location>
        <begin position="53"/>
        <end position="71"/>
    </location>
</feature>
<dbReference type="InterPro" id="IPR044492">
    <property type="entry name" value="P_typ_ATPase_HD_dom"/>
</dbReference>
<evidence type="ECO:0000256" key="5">
    <source>
        <dbReference type="ARBA" id="ARBA00022568"/>
    </source>
</evidence>
<evidence type="ECO:0000256" key="4">
    <source>
        <dbReference type="ARBA" id="ARBA00022475"/>
    </source>
</evidence>
<feature type="transmembrane region" description="Helical" evidence="14">
    <location>
        <begin position="714"/>
        <end position="741"/>
    </location>
</feature>
<dbReference type="Pfam" id="PF00690">
    <property type="entry name" value="Cation_ATPase_N"/>
    <property type="match status" value="1"/>
</dbReference>
<evidence type="ECO:0000256" key="6">
    <source>
        <dbReference type="ARBA" id="ARBA00022692"/>
    </source>
</evidence>
<feature type="transmembrane region" description="Helical" evidence="14">
    <location>
        <begin position="673"/>
        <end position="693"/>
    </location>
</feature>
<evidence type="ECO:0000256" key="11">
    <source>
        <dbReference type="ARBA" id="ARBA00022989"/>
    </source>
</evidence>
<dbReference type="PROSITE" id="PS00154">
    <property type="entry name" value="ATPASE_E1_E2"/>
    <property type="match status" value="1"/>
</dbReference>
<dbReference type="GO" id="GO:0005886">
    <property type="term" value="C:plasma membrane"/>
    <property type="evidence" value="ECO:0007669"/>
    <property type="project" value="UniProtKB-SubCell"/>
</dbReference>
<dbReference type="EC" id="7.2.2.10" evidence="3"/>
<dbReference type="InterPro" id="IPR023299">
    <property type="entry name" value="ATPase_P-typ_cyto_dom_N"/>
</dbReference>
<feature type="transmembrane region" description="Helical" evidence="14">
    <location>
        <begin position="244"/>
        <end position="264"/>
    </location>
</feature>
<dbReference type="FunFam" id="3.40.50.1000:FF:000001">
    <property type="entry name" value="Phospholipid-transporting ATPase IC"/>
    <property type="match status" value="1"/>
</dbReference>
<evidence type="ECO:0000256" key="7">
    <source>
        <dbReference type="ARBA" id="ARBA00022723"/>
    </source>
</evidence>
<dbReference type="GO" id="GO:0046872">
    <property type="term" value="F:metal ion binding"/>
    <property type="evidence" value="ECO:0007669"/>
    <property type="project" value="UniProtKB-KW"/>
</dbReference>
<dbReference type="InterPro" id="IPR036412">
    <property type="entry name" value="HAD-like_sf"/>
</dbReference>
<dbReference type="InterPro" id="IPR004014">
    <property type="entry name" value="ATPase_P-typ_cation-transptr_N"/>
</dbReference>
<evidence type="ECO:0000256" key="10">
    <source>
        <dbReference type="ARBA" id="ARBA00022967"/>
    </source>
</evidence>
<accession>A0A859DTJ5</accession>
<comment type="similarity">
    <text evidence="2">Belongs to the cation transport ATPase (P-type) (TC 3.A.3) family. Type IIA subfamily.</text>
</comment>
<keyword evidence="11 14" id="KW-1133">Transmembrane helix</keyword>
<reference evidence="16 17" key="1">
    <citation type="submission" date="2019-11" db="EMBL/GenBank/DDBJ databases">
        <authorList>
            <person name="Ren C."/>
            <person name="Wang H."/>
            <person name="Xu Y."/>
        </authorList>
    </citation>
    <scope>NUCLEOTIDE SEQUENCE [LARGE SCALE GENOMIC DNA]</scope>
    <source>
        <strain evidence="16 17">LBM 19010</strain>
    </source>
</reference>
<evidence type="ECO:0000313" key="17">
    <source>
        <dbReference type="Proteomes" id="UP000501316"/>
    </source>
</evidence>
<evidence type="ECO:0000256" key="12">
    <source>
        <dbReference type="ARBA" id="ARBA00023136"/>
    </source>
</evidence>
<dbReference type="AlphaFoldDB" id="A0A859DTJ5"/>
<dbReference type="InterPro" id="IPR059000">
    <property type="entry name" value="ATPase_P-type_domA"/>
</dbReference>
<evidence type="ECO:0000256" key="14">
    <source>
        <dbReference type="SAM" id="Phobius"/>
    </source>
</evidence>
<dbReference type="EMBL" id="CP046051">
    <property type="protein sequence ID" value="QKN24829.1"/>
    <property type="molecule type" value="Genomic_DNA"/>
</dbReference>
<feature type="transmembrane region" description="Helical" evidence="14">
    <location>
        <begin position="753"/>
        <end position="772"/>
    </location>
</feature>
<feature type="transmembrane region" description="Helical" evidence="14">
    <location>
        <begin position="270"/>
        <end position="296"/>
    </location>
</feature>
<dbReference type="GO" id="GO:0016887">
    <property type="term" value="F:ATP hydrolysis activity"/>
    <property type="evidence" value="ECO:0007669"/>
    <property type="project" value="InterPro"/>
</dbReference>
<keyword evidence="12 14" id="KW-0472">Membrane</keyword>
<dbReference type="InterPro" id="IPR008250">
    <property type="entry name" value="ATPase_P-typ_transduc_dom_A_sf"/>
</dbReference>
<dbReference type="InterPro" id="IPR023298">
    <property type="entry name" value="ATPase_P-typ_TM_dom_sf"/>
</dbReference>
<feature type="transmembrane region" description="Helical" evidence="14">
    <location>
        <begin position="647"/>
        <end position="667"/>
    </location>
</feature>
<evidence type="ECO:0000259" key="15">
    <source>
        <dbReference type="SMART" id="SM00831"/>
    </source>
</evidence>
<dbReference type="GO" id="GO:0005388">
    <property type="term" value="F:P-type calcium transporter activity"/>
    <property type="evidence" value="ECO:0007669"/>
    <property type="project" value="UniProtKB-EC"/>
</dbReference>
<dbReference type="GO" id="GO:0140352">
    <property type="term" value="P:export from cell"/>
    <property type="evidence" value="ECO:0007669"/>
    <property type="project" value="UniProtKB-ARBA"/>
</dbReference>
<keyword evidence="5" id="KW-0813">Transport</keyword>
<keyword evidence="6 14" id="KW-0812">Transmembrane</keyword>
<dbReference type="SFLD" id="SFLDS00003">
    <property type="entry name" value="Haloacid_Dehalogenase"/>
    <property type="match status" value="1"/>
</dbReference>
<dbReference type="SUPFAM" id="SSF81653">
    <property type="entry name" value="Calcium ATPase, transduction domain A"/>
    <property type="match status" value="1"/>
</dbReference>
<dbReference type="Pfam" id="PF00122">
    <property type="entry name" value="E1-E2_ATPase"/>
    <property type="match status" value="1"/>
</dbReference>
<keyword evidence="9" id="KW-0067">ATP-binding</keyword>
<keyword evidence="8" id="KW-0547">Nucleotide-binding</keyword>
<dbReference type="NCBIfam" id="TIGR01494">
    <property type="entry name" value="ATPase_P-type"/>
    <property type="match status" value="4"/>
</dbReference>
<proteinExistence type="inferred from homology"/>
<dbReference type="FunFam" id="2.70.150.10:FF:000016">
    <property type="entry name" value="Calcium-transporting P-type ATPase putative"/>
    <property type="match status" value="1"/>
</dbReference>
<dbReference type="FunFam" id="3.40.50.1000:FF:000028">
    <property type="entry name" value="Calcium-transporting P-type ATPase, putative"/>
    <property type="match status" value="1"/>
</dbReference>
<dbReference type="SMART" id="SM00831">
    <property type="entry name" value="Cation_ATPase_N"/>
    <property type="match status" value="1"/>
</dbReference>
<keyword evidence="5" id="KW-0406">Ion transport</keyword>
<dbReference type="PANTHER" id="PTHR42861">
    <property type="entry name" value="CALCIUM-TRANSPORTING ATPASE"/>
    <property type="match status" value="1"/>
</dbReference>
<dbReference type="SUPFAM" id="SSF56784">
    <property type="entry name" value="HAD-like"/>
    <property type="match status" value="1"/>
</dbReference>
<evidence type="ECO:0000256" key="1">
    <source>
        <dbReference type="ARBA" id="ARBA00004651"/>
    </source>
</evidence>
<evidence type="ECO:0000313" key="16">
    <source>
        <dbReference type="EMBL" id="QKN24829.1"/>
    </source>
</evidence>
<protein>
    <recommendedName>
        <fullName evidence="3">P-type Ca(2+) transporter</fullName>
        <ecNumber evidence="3">7.2.2.10</ecNumber>
    </recommendedName>
</protein>
<evidence type="ECO:0000256" key="9">
    <source>
        <dbReference type="ARBA" id="ARBA00022840"/>
    </source>
</evidence>
<keyword evidence="10" id="KW-1278">Translocase</keyword>